<gene>
    <name evidence="3" type="ORF">D5018_18900</name>
</gene>
<keyword evidence="4" id="KW-1185">Reference proteome</keyword>
<evidence type="ECO:0000313" key="4">
    <source>
        <dbReference type="Proteomes" id="UP000281474"/>
    </source>
</evidence>
<feature type="region of interest" description="Disordered" evidence="2">
    <location>
        <begin position="524"/>
        <end position="575"/>
    </location>
</feature>
<feature type="compositionally biased region" description="Basic residues" evidence="2">
    <location>
        <begin position="845"/>
        <end position="855"/>
    </location>
</feature>
<comment type="caution">
    <text evidence="3">The sequence shown here is derived from an EMBL/GenBank/DDBJ whole genome shotgun (WGS) entry which is preliminary data.</text>
</comment>
<dbReference type="Proteomes" id="UP000281474">
    <property type="component" value="Unassembled WGS sequence"/>
</dbReference>
<protein>
    <submittedName>
        <fullName evidence="3">Uncharacterized protein</fullName>
    </submittedName>
</protein>
<reference evidence="3 4" key="1">
    <citation type="submission" date="2018-09" db="EMBL/GenBank/DDBJ databases">
        <title>Phylogeny of the Shewanellaceae, and recommendation for two new genera, Pseudoshewanella and Parashewanella.</title>
        <authorList>
            <person name="Wang G."/>
        </authorList>
    </citation>
    <scope>NUCLEOTIDE SEQUENCE [LARGE SCALE GENOMIC DNA]</scope>
    <source>
        <strain evidence="3 4">C51</strain>
    </source>
</reference>
<proteinExistence type="predicted"/>
<name>A0A3L8PRU6_9GAMM</name>
<dbReference type="EMBL" id="QZEI01000095">
    <property type="protein sequence ID" value="RLV58130.1"/>
    <property type="molecule type" value="Genomic_DNA"/>
</dbReference>
<feature type="compositionally biased region" description="Basic residues" evidence="2">
    <location>
        <begin position="545"/>
        <end position="559"/>
    </location>
</feature>
<evidence type="ECO:0000313" key="3">
    <source>
        <dbReference type="EMBL" id="RLV58130.1"/>
    </source>
</evidence>
<sequence>MASAIDESTELVKECWPEFEHGPSDKQEVDERCAKPVDPSQLIGSFHSSVSHDESKITKLKDIEQTAVCHKLTTPSLEKLPTSASDKKFRMTLNPDHVSNKLCRADLMDKLRQASGKNSSIRGYSDEAGPEVLNLIAVGLRTALEEFNRIRMAKKLNEPQLQQFYLHFSELVEGYRSFNKINKVEYVYVLHDGQYDARIRLQHIRSLISILSIRGWKSEKQFPKVNNVVSALRAEPLTNKRVRELFETYIDFWFEQFDHSLCLDKIYKQFPPNYLSGQGIFADHIPSIRIHALNLILALGVMSDALWVAQDSLSEAEVSEVRLFLGDYCRSAFDFMDYSWSASIEPKAKVYWFERLKICLRANDFSLISLVFSQLDQLGGACLKLEEYFHELTRFGDFLLSAFGDPDTSFPDFYNTVCIARMLNQSFHKGTLEHSYSALFTPELQRYIKAQEEATDEERAQGTDEHSSIKFQHLKAVVEGVNIFKEAVIKIIDTVSKFETEFMERAEADRVLQLESQQILEKGQDELPQWMKKDKAKARANPPKKQSKHKKGCKKKANAKRPMVTKEEKNDSMDGLSLAATETTPRVEDIVDQLGSQVRETYKTSLKDLKEYISDRRNPPTNKLKAHLYVIDCCLCHSFDLIKAIVRCKKKYLSSVWQTSLELQQINSIKQKRQERQQQQQQLVSLQEEFEEMVKDANASLVELLQSDTKRLEGDFQIAIELTLESLQHRESKLSALLTYQTKEQKVSIAKTDEVRQRIQESYWSVTVKLPETKSAASTARFCPPIRERVHRGEGDAYSRRFQENFLVGADNSANIERALEKAKRLPPRQVPQATLGDFFQTHSQRQHKPKPKPQSKKELLSAQPLEKAQYVKVEVLDLVFQWREITEKLKGFSFKLKDRRAQEN</sequence>
<dbReference type="AlphaFoldDB" id="A0A3L8PRU6"/>
<dbReference type="RefSeq" id="WP_121840544.1">
    <property type="nucleotide sequence ID" value="NZ_ML014844.1"/>
</dbReference>
<organism evidence="3 4">
    <name type="scientific">Parashewanella curva</name>
    <dbReference type="NCBI Taxonomy" id="2338552"/>
    <lineage>
        <taxon>Bacteria</taxon>
        <taxon>Pseudomonadati</taxon>
        <taxon>Pseudomonadota</taxon>
        <taxon>Gammaproteobacteria</taxon>
        <taxon>Alteromonadales</taxon>
        <taxon>Shewanellaceae</taxon>
        <taxon>Parashewanella</taxon>
    </lineage>
</organism>
<feature type="coiled-coil region" evidence="1">
    <location>
        <begin position="669"/>
        <end position="696"/>
    </location>
</feature>
<evidence type="ECO:0000256" key="1">
    <source>
        <dbReference type="SAM" id="Coils"/>
    </source>
</evidence>
<evidence type="ECO:0000256" key="2">
    <source>
        <dbReference type="SAM" id="MobiDB-lite"/>
    </source>
</evidence>
<keyword evidence="1" id="KW-0175">Coiled coil</keyword>
<accession>A0A3L8PRU6</accession>
<feature type="region of interest" description="Disordered" evidence="2">
    <location>
        <begin position="842"/>
        <end position="862"/>
    </location>
</feature>